<gene>
    <name evidence="5" type="ORF">B0I35DRAFT_423740</name>
</gene>
<evidence type="ECO:0000256" key="1">
    <source>
        <dbReference type="ARBA" id="ARBA00006721"/>
    </source>
</evidence>
<protein>
    <recommendedName>
        <fullName evidence="4">Glycosyl transferase family 25 domain-containing protein</fullName>
    </recommendedName>
</protein>
<evidence type="ECO:0000256" key="2">
    <source>
        <dbReference type="ARBA" id="ARBA00022676"/>
    </source>
</evidence>
<evidence type="ECO:0000313" key="6">
    <source>
        <dbReference type="Proteomes" id="UP000813444"/>
    </source>
</evidence>
<dbReference type="PANTHER" id="PTHR10730">
    <property type="entry name" value="PROCOLLAGEN-LYSINE,2-OXOGLUTARATE 5-DIOXYGENASE/GLYCOSYLTRANSFERASE 25 FAMILY MEMBER"/>
    <property type="match status" value="1"/>
</dbReference>
<proteinExistence type="inferred from homology"/>
<dbReference type="InterPro" id="IPR050757">
    <property type="entry name" value="Collagen_mod_GT25"/>
</dbReference>
<reference evidence="5" key="1">
    <citation type="journal article" date="2021" name="Nat. Commun.">
        <title>Genetic determinants of endophytism in the Arabidopsis root mycobiome.</title>
        <authorList>
            <person name="Mesny F."/>
            <person name="Miyauchi S."/>
            <person name="Thiergart T."/>
            <person name="Pickel B."/>
            <person name="Atanasova L."/>
            <person name="Karlsson M."/>
            <person name="Huettel B."/>
            <person name="Barry K.W."/>
            <person name="Haridas S."/>
            <person name="Chen C."/>
            <person name="Bauer D."/>
            <person name="Andreopoulos W."/>
            <person name="Pangilinan J."/>
            <person name="LaButti K."/>
            <person name="Riley R."/>
            <person name="Lipzen A."/>
            <person name="Clum A."/>
            <person name="Drula E."/>
            <person name="Henrissat B."/>
            <person name="Kohler A."/>
            <person name="Grigoriev I.V."/>
            <person name="Martin F.M."/>
            <person name="Hacquard S."/>
        </authorList>
    </citation>
    <scope>NUCLEOTIDE SEQUENCE</scope>
    <source>
        <strain evidence="5">MPI-CAGE-CH-0235</strain>
    </source>
</reference>
<dbReference type="OrthoDB" id="47375at2759"/>
<dbReference type="AlphaFoldDB" id="A0A8K0WU03"/>
<keyword evidence="2" id="KW-0328">Glycosyltransferase</keyword>
<evidence type="ECO:0000256" key="3">
    <source>
        <dbReference type="ARBA" id="ARBA00022679"/>
    </source>
</evidence>
<dbReference type="PANTHER" id="PTHR10730:SF53">
    <property type="entry name" value="GLYCOSYLTRANSFERASE 25 FAMILY MEMBER"/>
    <property type="match status" value="1"/>
</dbReference>
<sequence length="326" mass="36844">MPSRTDRRDGMILQAALSDIDIDFIDGVDGKTIPDKAVPLLKPHDRLPDASIGSWRGHMNAIREIVKLKLSSALILEDDIDWDVRIKDQLYDFALSAQALAQPLEGSNQTYTDSAHSNDPEYPLTFAIPFERLPRTRPVQASPYGDNWDVLWIGHCGMSFPFKHTAVPKGSVVHRNDFTVPNRRHLWGYNEPFTLKESFQDHTSVVHHAQEGVCTFAYAVSYKGAVKMLEDVALSDMSDAFDFLLRFFCEGDRGMRAHKCLAHQPGLFFSHRPRGPLKSDSDIRDKGDGFRDKAYTDMVRLSVRLNAHAIIDGTELTDQYPDEDIL</sequence>
<dbReference type="EMBL" id="JAGPNK010000003">
    <property type="protein sequence ID" value="KAH7324214.1"/>
    <property type="molecule type" value="Genomic_DNA"/>
</dbReference>
<dbReference type="Proteomes" id="UP000813444">
    <property type="component" value="Unassembled WGS sequence"/>
</dbReference>
<feature type="domain" description="Glycosyl transferase family 25" evidence="4">
    <location>
        <begin position="3"/>
        <end position="231"/>
    </location>
</feature>
<name>A0A8K0WU03_9HYPO</name>
<keyword evidence="6" id="KW-1185">Reference proteome</keyword>
<comment type="caution">
    <text evidence="5">The sequence shown here is derived from an EMBL/GenBank/DDBJ whole genome shotgun (WGS) entry which is preliminary data.</text>
</comment>
<dbReference type="GO" id="GO:0016740">
    <property type="term" value="F:transferase activity"/>
    <property type="evidence" value="ECO:0007669"/>
    <property type="project" value="UniProtKB-KW"/>
</dbReference>
<dbReference type="Pfam" id="PF01755">
    <property type="entry name" value="Glyco_transf_25"/>
    <property type="match status" value="1"/>
</dbReference>
<comment type="similarity">
    <text evidence="1">Belongs to the glycosyltransferase 25 family.</text>
</comment>
<evidence type="ECO:0000259" key="4">
    <source>
        <dbReference type="Pfam" id="PF01755"/>
    </source>
</evidence>
<accession>A0A8K0WU03</accession>
<keyword evidence="3" id="KW-0808">Transferase</keyword>
<dbReference type="InterPro" id="IPR002654">
    <property type="entry name" value="Glyco_trans_25"/>
</dbReference>
<evidence type="ECO:0000313" key="5">
    <source>
        <dbReference type="EMBL" id="KAH7324214.1"/>
    </source>
</evidence>
<dbReference type="CDD" id="cd06532">
    <property type="entry name" value="Glyco_transf_25"/>
    <property type="match status" value="1"/>
</dbReference>
<organism evidence="5 6">
    <name type="scientific">Stachybotrys elegans</name>
    <dbReference type="NCBI Taxonomy" id="80388"/>
    <lineage>
        <taxon>Eukaryota</taxon>
        <taxon>Fungi</taxon>
        <taxon>Dikarya</taxon>
        <taxon>Ascomycota</taxon>
        <taxon>Pezizomycotina</taxon>
        <taxon>Sordariomycetes</taxon>
        <taxon>Hypocreomycetidae</taxon>
        <taxon>Hypocreales</taxon>
        <taxon>Stachybotryaceae</taxon>
        <taxon>Stachybotrys</taxon>
    </lineage>
</organism>